<dbReference type="InterPro" id="IPR036249">
    <property type="entry name" value="Thioredoxin-like_sf"/>
</dbReference>
<evidence type="ECO:0000259" key="4">
    <source>
        <dbReference type="PROSITE" id="PS50405"/>
    </source>
</evidence>
<dbReference type="Proteomes" id="UP000503336">
    <property type="component" value="Chromosome"/>
</dbReference>
<feature type="domain" description="GST N-terminal" evidence="3">
    <location>
        <begin position="1"/>
        <end position="81"/>
    </location>
</feature>
<sequence length="214" mass="24119">MITVYGRASSSNVQIVMWTLAEIGLDYERFDYGFGFGGVDTPEYLAMNPNGLIPTLRDGDLVLWESAAIMRYLSARYADDGFWPRDPAARAPLDMWAEWCRTTLAPALNGGVFMPLVRVAPSKRDPAKIARSVEALKPVMRRLDARIGDGPWMAGETLTFADIMVGNLLYRYYTVEFDKAETPALDAYYARLVDRPTYAEHVMVSYEPLRARDV</sequence>
<dbReference type="KEGG" id="hdh:G5B40_18815"/>
<dbReference type="SFLD" id="SFLDS00019">
    <property type="entry name" value="Glutathione_Transferase_(cytos"/>
    <property type="match status" value="1"/>
</dbReference>
<comment type="similarity">
    <text evidence="1">Belongs to the GST superfamily.</text>
</comment>
<dbReference type="InterPro" id="IPR004045">
    <property type="entry name" value="Glutathione_S-Trfase_N"/>
</dbReference>
<dbReference type="InterPro" id="IPR040079">
    <property type="entry name" value="Glutathione_S-Trfase"/>
</dbReference>
<dbReference type="SFLD" id="SFLDG01150">
    <property type="entry name" value="Main.1:_Beta-like"/>
    <property type="match status" value="1"/>
</dbReference>
<dbReference type="SUPFAM" id="SSF47616">
    <property type="entry name" value="GST C-terminal domain-like"/>
    <property type="match status" value="1"/>
</dbReference>
<name>A0A7M3T5N2_9RHOB</name>
<evidence type="ECO:0000259" key="3">
    <source>
        <dbReference type="PROSITE" id="PS50404"/>
    </source>
</evidence>
<dbReference type="GO" id="GO:0016740">
    <property type="term" value="F:transferase activity"/>
    <property type="evidence" value="ECO:0007669"/>
    <property type="project" value="UniProtKB-KW"/>
</dbReference>
<dbReference type="InterPro" id="IPR036282">
    <property type="entry name" value="Glutathione-S-Trfase_C_sf"/>
</dbReference>
<dbReference type="PANTHER" id="PTHR44051:SF19">
    <property type="entry name" value="DISULFIDE-BOND OXIDOREDUCTASE YFCG"/>
    <property type="match status" value="1"/>
</dbReference>
<dbReference type="SFLD" id="SFLDG00358">
    <property type="entry name" value="Main_(cytGST)"/>
    <property type="match status" value="1"/>
</dbReference>
<dbReference type="Gene3D" id="3.40.30.10">
    <property type="entry name" value="Glutaredoxin"/>
    <property type="match status" value="1"/>
</dbReference>
<dbReference type="PROSITE" id="PS50405">
    <property type="entry name" value="GST_CTER"/>
    <property type="match status" value="1"/>
</dbReference>
<dbReference type="Pfam" id="PF02798">
    <property type="entry name" value="GST_N"/>
    <property type="match status" value="1"/>
</dbReference>
<dbReference type="SUPFAM" id="SSF52833">
    <property type="entry name" value="Thioredoxin-like"/>
    <property type="match status" value="1"/>
</dbReference>
<reference evidence="5 6" key="1">
    <citation type="submission" date="2020-02" db="EMBL/GenBank/DDBJ databases">
        <title>complete genome sequence of Rhodobacteraceae bacterium.</title>
        <authorList>
            <person name="Park J."/>
            <person name="Kim Y.-S."/>
            <person name="Kim K.-H."/>
        </authorList>
    </citation>
    <scope>NUCLEOTIDE SEQUENCE [LARGE SCALE GENOMIC DNA]</scope>
    <source>
        <strain evidence="5 6">RR4-56</strain>
    </source>
</reference>
<dbReference type="RefSeq" id="WP_165101998.1">
    <property type="nucleotide sequence ID" value="NZ_CP049056.1"/>
</dbReference>
<accession>A0A7M3T5N2</accession>
<evidence type="ECO:0000313" key="5">
    <source>
        <dbReference type="EMBL" id="QIE57313.1"/>
    </source>
</evidence>
<dbReference type="PROSITE" id="PS50404">
    <property type="entry name" value="GST_NTER"/>
    <property type="match status" value="1"/>
</dbReference>
<dbReference type="Gene3D" id="1.20.1050.10">
    <property type="match status" value="1"/>
</dbReference>
<evidence type="ECO:0000256" key="2">
    <source>
        <dbReference type="ARBA" id="ARBA00022679"/>
    </source>
</evidence>
<dbReference type="EMBL" id="CP049056">
    <property type="protein sequence ID" value="QIE57313.1"/>
    <property type="molecule type" value="Genomic_DNA"/>
</dbReference>
<proteinExistence type="inferred from homology"/>
<keyword evidence="6" id="KW-1185">Reference proteome</keyword>
<dbReference type="PANTHER" id="PTHR44051">
    <property type="entry name" value="GLUTATHIONE S-TRANSFERASE-RELATED"/>
    <property type="match status" value="1"/>
</dbReference>
<feature type="domain" description="GST C-terminal" evidence="4">
    <location>
        <begin position="86"/>
        <end position="214"/>
    </location>
</feature>
<gene>
    <name evidence="5" type="ORF">G5B40_18815</name>
</gene>
<keyword evidence="2 5" id="KW-0808">Transferase</keyword>
<dbReference type="InterPro" id="IPR010987">
    <property type="entry name" value="Glutathione-S-Trfase_C-like"/>
</dbReference>
<dbReference type="FunFam" id="3.40.30.10:FF:000039">
    <property type="entry name" value="Glutathione S-transferase domain"/>
    <property type="match status" value="1"/>
</dbReference>
<protein>
    <submittedName>
        <fullName evidence="5">Glutathione S-transferase family protein</fullName>
    </submittedName>
</protein>
<evidence type="ECO:0000256" key="1">
    <source>
        <dbReference type="ARBA" id="ARBA00007409"/>
    </source>
</evidence>
<dbReference type="AlphaFoldDB" id="A0A7M3T5N2"/>
<dbReference type="Pfam" id="PF13410">
    <property type="entry name" value="GST_C_2"/>
    <property type="match status" value="1"/>
</dbReference>
<dbReference type="CDD" id="cd03047">
    <property type="entry name" value="GST_N_2"/>
    <property type="match status" value="1"/>
</dbReference>
<evidence type="ECO:0000313" key="6">
    <source>
        <dbReference type="Proteomes" id="UP000503336"/>
    </source>
</evidence>
<organism evidence="5 6">
    <name type="scientific">Pikeienuella piscinae</name>
    <dbReference type="NCBI Taxonomy" id="2748098"/>
    <lineage>
        <taxon>Bacteria</taxon>
        <taxon>Pseudomonadati</taxon>
        <taxon>Pseudomonadota</taxon>
        <taxon>Alphaproteobacteria</taxon>
        <taxon>Rhodobacterales</taxon>
        <taxon>Paracoccaceae</taxon>
        <taxon>Pikeienuella</taxon>
    </lineage>
</organism>